<name>A0A454A6T0_ECOL5</name>
<dbReference type="Proteomes" id="UP000009182">
    <property type="component" value="Chromosome"/>
</dbReference>
<dbReference type="KEGG" id="ecp:ECP_2699"/>
<organism evidence="1 2">
    <name type="scientific">Escherichia coli O6:K15:H31 (strain 536 / UPEC)</name>
    <dbReference type="NCBI Taxonomy" id="362663"/>
    <lineage>
        <taxon>Bacteria</taxon>
        <taxon>Pseudomonadati</taxon>
        <taxon>Pseudomonadota</taxon>
        <taxon>Gammaproteobacteria</taxon>
        <taxon>Enterobacterales</taxon>
        <taxon>Enterobacteriaceae</taxon>
        <taxon>Escherichia</taxon>
    </lineage>
</organism>
<gene>
    <name evidence="1" type="ordered locus">ECP_2699</name>
</gene>
<evidence type="ECO:0000313" key="2">
    <source>
        <dbReference type="Proteomes" id="UP000009182"/>
    </source>
</evidence>
<sequence>MKNVYANLDEIKINIDKLLTYCNDNPSPKNKSYYFNFISHLAETDCRKVDDNPLVISYRQPYKTAKVGGRSFENGTGFQGLPKGMKWGCLEEGYNYDIKSCQLEILRDELTKIGVSDENLHILETKYIAKVLKISEGLVKQFRYSAVFSAGHVNLSRKSKTVQLLYKSYGEIKTRRILLRWRTLLEPLKYDLNELIDYYLSTGKTNRYGLCVRNAVGQIFNCTYKDPAAKIRWRSDVMRRKLLAHMLQGEESRAVYDFVAAHSGICALEHDGFVSRRKLKKGDWKHPYLKLVMK</sequence>
<accession>A0A454A6T0</accession>
<dbReference type="AlphaFoldDB" id="A0A454A6T0"/>
<evidence type="ECO:0000313" key="1">
    <source>
        <dbReference type="EMBL" id="ABG70688.1"/>
    </source>
</evidence>
<dbReference type="EMBL" id="CP000247">
    <property type="protein sequence ID" value="ABG70688.1"/>
    <property type="molecule type" value="Genomic_DNA"/>
</dbReference>
<dbReference type="RefSeq" id="WP_000800342.1">
    <property type="nucleotide sequence ID" value="NC_008253.1"/>
</dbReference>
<proteinExistence type="predicted"/>
<protein>
    <submittedName>
        <fullName evidence="1">Uncharacterized protein</fullName>
    </submittedName>
</protein>
<reference evidence="1 2" key="1">
    <citation type="journal article" date="2006" name="Mol. Microbiol.">
        <title>Role of pathogenicity island-associated integrases in the genome plasticity of uropathogenic Escherichia coli strain 536.</title>
        <authorList>
            <person name="Hochhut B."/>
            <person name="Wilde C."/>
            <person name="Balling G."/>
            <person name="Middendorf B."/>
            <person name="Dobrindt U."/>
            <person name="Brzuszkiewicz E."/>
            <person name="Gottschalk G."/>
            <person name="Carniel E."/>
            <person name="Hacker J."/>
        </authorList>
    </citation>
    <scope>NUCLEOTIDE SEQUENCE [LARGE SCALE GENOMIC DNA]</scope>
    <source>
        <strain evidence="2">536 / UPEC</strain>
    </source>
</reference>